<feature type="domain" description="Thiolase C-terminal" evidence="10">
    <location>
        <begin position="266"/>
        <end position="382"/>
    </location>
</feature>
<comment type="subcellular location">
    <subcellularLocation>
        <location evidence="1">Peroxisome</location>
    </subcellularLocation>
</comment>
<dbReference type="InterPro" id="IPR020616">
    <property type="entry name" value="Thiolase_N"/>
</dbReference>
<keyword evidence="3" id="KW-0813">Transport</keyword>
<dbReference type="InterPro" id="IPR016039">
    <property type="entry name" value="Thiolase-like"/>
</dbReference>
<dbReference type="SUPFAM" id="SSF53901">
    <property type="entry name" value="Thiolase-like"/>
    <property type="match status" value="2"/>
</dbReference>
<dbReference type="InterPro" id="IPR020613">
    <property type="entry name" value="Thiolase_CS"/>
</dbReference>
<dbReference type="NCBIfam" id="NF006102">
    <property type="entry name" value="PRK08256.1"/>
    <property type="match status" value="1"/>
</dbReference>
<keyword evidence="7" id="KW-0576">Peroxisome</keyword>
<dbReference type="InterPro" id="IPR020615">
    <property type="entry name" value="Thiolase_acyl_enz_int_AS"/>
</dbReference>
<evidence type="ECO:0000256" key="4">
    <source>
        <dbReference type="ARBA" id="ARBA00022679"/>
    </source>
</evidence>
<reference evidence="11 12" key="1">
    <citation type="submission" date="2020-06" db="EMBL/GenBank/DDBJ databases">
        <title>Actinokineospora xiongansis sp. nov., isolated from soil of Baiyangdian.</title>
        <authorList>
            <person name="Zhang X."/>
        </authorList>
    </citation>
    <scope>NUCLEOTIDE SEQUENCE [LARGE SCALE GENOMIC DNA]</scope>
    <source>
        <strain evidence="11 12">HBU206404</strain>
    </source>
</reference>
<evidence type="ECO:0000313" key="12">
    <source>
        <dbReference type="Proteomes" id="UP000734823"/>
    </source>
</evidence>
<comment type="caution">
    <text evidence="11">The sequence shown here is derived from an EMBL/GenBank/DDBJ whole genome shotgun (WGS) entry which is preliminary data.</text>
</comment>
<sequence length="396" mass="42197">MGGKAYVIGVGMTKFEKPGSRDWDYPDMAREAGTNALADAGIDYSQVQQAYVGYVYGESTSGQRAVYELGMTGIPVVNVNNNCSTGSTALYLATQAVRSGQADVTLALGFEKMQPGSLGATFEDREQPMMRHLLALAELQEFAMPPAPYMFGAAGREHMQRYGTTAEQFAKIGVKNHKHSVNNPYAQFQVEYSFEEVLAAKPVYDPLTKLQCSPTSDGSGAAIIASEAFVDKHGLAAQAVEIVGQAMVTDLRSTFEDKSAITLVGADMTRTAARMVYEQAGIGPSDVDVIELHDCFSTNELLTYEALGLCPEGEGGKLVDAGETTYGGQWVVNPSGGLISKGHPLGATGLAQCSELTWQLRGTADKRQVDGAKVALQHNIGLGGAVVITAYRPAER</sequence>
<keyword evidence="4" id="KW-0808">Transferase</keyword>
<evidence type="ECO:0000256" key="7">
    <source>
        <dbReference type="ARBA" id="ARBA00023140"/>
    </source>
</evidence>
<dbReference type="InterPro" id="IPR002155">
    <property type="entry name" value="Thiolase"/>
</dbReference>
<dbReference type="EC" id="2.3.1.176" evidence="2"/>
<organism evidence="11 12">
    <name type="scientific">Actinokineospora xionganensis</name>
    <dbReference type="NCBI Taxonomy" id="2684470"/>
    <lineage>
        <taxon>Bacteria</taxon>
        <taxon>Bacillati</taxon>
        <taxon>Actinomycetota</taxon>
        <taxon>Actinomycetes</taxon>
        <taxon>Pseudonocardiales</taxon>
        <taxon>Pseudonocardiaceae</taxon>
        <taxon>Actinokineospora</taxon>
    </lineage>
</organism>
<dbReference type="CDD" id="cd00829">
    <property type="entry name" value="SCP-x_thiolase"/>
    <property type="match status" value="1"/>
</dbReference>
<evidence type="ECO:0000259" key="9">
    <source>
        <dbReference type="Pfam" id="PF00108"/>
    </source>
</evidence>
<evidence type="ECO:0000256" key="8">
    <source>
        <dbReference type="ARBA" id="ARBA00032316"/>
    </source>
</evidence>
<protein>
    <recommendedName>
        <fullName evidence="2">propanoyl-CoA C-acyltransferase</fullName>
        <ecNumber evidence="2">2.3.1.176</ecNumber>
    </recommendedName>
    <alternativeName>
        <fullName evidence="8">Propanoyl-CoA C-acyltransferase</fullName>
    </alternativeName>
</protein>
<evidence type="ECO:0000256" key="5">
    <source>
        <dbReference type="ARBA" id="ARBA00023055"/>
    </source>
</evidence>
<dbReference type="PROSITE" id="PS00098">
    <property type="entry name" value="THIOLASE_1"/>
    <property type="match status" value="1"/>
</dbReference>
<evidence type="ECO:0000256" key="3">
    <source>
        <dbReference type="ARBA" id="ARBA00022448"/>
    </source>
</evidence>
<evidence type="ECO:0000256" key="6">
    <source>
        <dbReference type="ARBA" id="ARBA00023121"/>
    </source>
</evidence>
<keyword evidence="5" id="KW-0445">Lipid transport</keyword>
<dbReference type="PANTHER" id="PTHR42870:SF1">
    <property type="entry name" value="NON-SPECIFIC LIPID-TRANSFER PROTEIN-LIKE 2"/>
    <property type="match status" value="1"/>
</dbReference>
<dbReference type="Gene3D" id="3.40.47.10">
    <property type="match status" value="1"/>
</dbReference>
<evidence type="ECO:0000313" key="11">
    <source>
        <dbReference type="EMBL" id="MBC6445643.1"/>
    </source>
</evidence>
<dbReference type="PANTHER" id="PTHR42870">
    <property type="entry name" value="ACETYL-COA C-ACETYLTRANSFERASE"/>
    <property type="match status" value="1"/>
</dbReference>
<dbReference type="EMBL" id="JABVED010000001">
    <property type="protein sequence ID" value="MBC6445643.1"/>
    <property type="molecule type" value="Genomic_DNA"/>
</dbReference>
<dbReference type="InterPro" id="IPR055140">
    <property type="entry name" value="Thiolase_C_2"/>
</dbReference>
<gene>
    <name evidence="11" type="ORF">GPZ80_00440</name>
</gene>
<dbReference type="Pfam" id="PF00108">
    <property type="entry name" value="Thiolase_N"/>
    <property type="match status" value="1"/>
</dbReference>
<proteinExistence type="predicted"/>
<evidence type="ECO:0000256" key="1">
    <source>
        <dbReference type="ARBA" id="ARBA00004275"/>
    </source>
</evidence>
<dbReference type="PIRSF" id="PIRSF000429">
    <property type="entry name" value="Ac-CoA_Ac_transf"/>
    <property type="match status" value="1"/>
</dbReference>
<keyword evidence="12" id="KW-1185">Reference proteome</keyword>
<dbReference type="RefSeq" id="WP_187217716.1">
    <property type="nucleotide sequence ID" value="NZ_JABVED010000001.1"/>
</dbReference>
<dbReference type="PROSITE" id="PS00737">
    <property type="entry name" value="THIOLASE_2"/>
    <property type="match status" value="1"/>
</dbReference>
<dbReference type="Pfam" id="PF22691">
    <property type="entry name" value="Thiolase_C_1"/>
    <property type="match status" value="1"/>
</dbReference>
<accession>A0ABR7KZF8</accession>
<keyword evidence="6" id="KW-0446">Lipid-binding</keyword>
<feature type="domain" description="Thiolase N-terminal" evidence="9">
    <location>
        <begin position="6"/>
        <end position="227"/>
    </location>
</feature>
<name>A0ABR7KZF8_9PSEU</name>
<evidence type="ECO:0000259" key="10">
    <source>
        <dbReference type="Pfam" id="PF22691"/>
    </source>
</evidence>
<evidence type="ECO:0000256" key="2">
    <source>
        <dbReference type="ARBA" id="ARBA00012352"/>
    </source>
</evidence>
<dbReference type="Proteomes" id="UP000734823">
    <property type="component" value="Unassembled WGS sequence"/>
</dbReference>